<dbReference type="KEGG" id="acad:UA74_11815"/>
<dbReference type="Pfam" id="PF22725">
    <property type="entry name" value="GFO_IDH_MocA_C3"/>
    <property type="match status" value="1"/>
</dbReference>
<keyword evidence="2" id="KW-0560">Oxidoreductase</keyword>
<dbReference type="GO" id="GO:0000166">
    <property type="term" value="F:nucleotide binding"/>
    <property type="evidence" value="ECO:0007669"/>
    <property type="project" value="InterPro"/>
</dbReference>
<protein>
    <submittedName>
        <fullName evidence="5">Dehydrogenase</fullName>
    </submittedName>
</protein>
<dbReference type="PANTHER" id="PTHR22604">
    <property type="entry name" value="OXIDOREDUCTASES"/>
    <property type="match status" value="1"/>
</dbReference>
<evidence type="ECO:0000256" key="2">
    <source>
        <dbReference type="ARBA" id="ARBA00023002"/>
    </source>
</evidence>
<dbReference type="SUPFAM" id="SSF51735">
    <property type="entry name" value="NAD(P)-binding Rossmann-fold domains"/>
    <property type="match status" value="1"/>
</dbReference>
<evidence type="ECO:0000313" key="6">
    <source>
        <dbReference type="Proteomes" id="UP000185511"/>
    </source>
</evidence>
<feature type="domain" description="Gfo/Idh/MocA-like oxidoreductase N-terminal" evidence="3">
    <location>
        <begin position="8"/>
        <end position="124"/>
    </location>
</feature>
<dbReference type="EMBL" id="CP016076">
    <property type="protein sequence ID" value="APU14423.1"/>
    <property type="molecule type" value="Genomic_DNA"/>
</dbReference>
<name>A0AAC9PRS8_9PSEU</name>
<proteinExistence type="inferred from homology"/>
<dbReference type="Gene3D" id="3.30.360.10">
    <property type="entry name" value="Dihydrodipicolinate Reductase, domain 2"/>
    <property type="match status" value="1"/>
</dbReference>
<dbReference type="SUPFAM" id="SSF55347">
    <property type="entry name" value="Glyceraldehyde-3-phosphate dehydrogenase-like, C-terminal domain"/>
    <property type="match status" value="1"/>
</dbReference>
<evidence type="ECO:0000313" key="5">
    <source>
        <dbReference type="EMBL" id="APU14423.1"/>
    </source>
</evidence>
<dbReference type="InterPro" id="IPR050984">
    <property type="entry name" value="Gfo/Idh/MocA_domain"/>
</dbReference>
<evidence type="ECO:0000259" key="4">
    <source>
        <dbReference type="Pfam" id="PF22725"/>
    </source>
</evidence>
<sequence>MTDRDAPLRWGIVSTGAIASVVAEDLHRVAEIEILAVSSRTQARAEEFAATHRIPRAYDDYRLLLADPDVDVVYIATPHAAHHEVAKAALLAGKHVLCEKAFTLTAEQAQELVTLAAERSRFLMEAMWTRFNPLIQRLRTLVADGEIGVLRTVSADFGFAVPYDPAARLWDPVQGGGALLDLGVYPVSFAHMLLGEPTGVEVHGSLAPNGVDAESGLLLRYPAGAHAVLRSSLTASLHARASVSGTLGRVDLADPFFRPTEMTVTVHGAEPVTHRLELDGAGYTYQLREVCLRIRAGEIESPHQTHAETVAVLRTLGTALAGLGTRVG</sequence>
<dbReference type="RefSeq" id="WP_075740305.1">
    <property type="nucleotide sequence ID" value="NZ_CP016076.1"/>
</dbReference>
<dbReference type="InterPro" id="IPR055170">
    <property type="entry name" value="GFO_IDH_MocA-like_dom"/>
</dbReference>
<dbReference type="InterPro" id="IPR000683">
    <property type="entry name" value="Gfo/Idh/MocA-like_OxRdtase_N"/>
</dbReference>
<dbReference type="Pfam" id="PF01408">
    <property type="entry name" value="GFO_IDH_MocA"/>
    <property type="match status" value="1"/>
</dbReference>
<feature type="domain" description="GFO/IDH/MocA-like oxidoreductase" evidence="4">
    <location>
        <begin position="135"/>
        <end position="250"/>
    </location>
</feature>
<evidence type="ECO:0000259" key="3">
    <source>
        <dbReference type="Pfam" id="PF01408"/>
    </source>
</evidence>
<dbReference type="InterPro" id="IPR036291">
    <property type="entry name" value="NAD(P)-bd_dom_sf"/>
</dbReference>
<gene>
    <name evidence="5" type="ORF">UA74_11815</name>
</gene>
<dbReference type="AlphaFoldDB" id="A0AAC9PRS8"/>
<reference evidence="6" key="1">
    <citation type="submission" date="2016-06" db="EMBL/GenBank/DDBJ databases">
        <title>Complete genome sequence of Actinoalloteichus fjordicus DSM 46855 (=ADI127-17), type strain of the new species Actinoalloteichus fjordicus.</title>
        <authorList>
            <person name="Ruckert C."/>
            <person name="Nouioui I."/>
            <person name="Willmese J."/>
            <person name="van Wezel G."/>
            <person name="Klenk H.-P."/>
            <person name="Kalinowski J."/>
            <person name="Zotchev S.B."/>
        </authorList>
    </citation>
    <scope>NUCLEOTIDE SEQUENCE [LARGE SCALE GENOMIC DNA]</scope>
    <source>
        <strain evidence="6">ADI127-7</strain>
    </source>
</reference>
<comment type="similarity">
    <text evidence="1">Belongs to the Gfo/Idh/MocA family.</text>
</comment>
<evidence type="ECO:0000256" key="1">
    <source>
        <dbReference type="ARBA" id="ARBA00010928"/>
    </source>
</evidence>
<keyword evidence="6" id="KW-1185">Reference proteome</keyword>
<dbReference type="PANTHER" id="PTHR22604:SF105">
    <property type="entry name" value="TRANS-1,2-DIHYDROBENZENE-1,2-DIOL DEHYDROGENASE"/>
    <property type="match status" value="1"/>
</dbReference>
<accession>A0AAC9PRS8</accession>
<dbReference type="GO" id="GO:0016491">
    <property type="term" value="F:oxidoreductase activity"/>
    <property type="evidence" value="ECO:0007669"/>
    <property type="project" value="UniProtKB-KW"/>
</dbReference>
<dbReference type="Gene3D" id="3.40.50.720">
    <property type="entry name" value="NAD(P)-binding Rossmann-like Domain"/>
    <property type="match status" value="1"/>
</dbReference>
<organism evidence="5 6">
    <name type="scientific">Actinoalloteichus fjordicus</name>
    <dbReference type="NCBI Taxonomy" id="1612552"/>
    <lineage>
        <taxon>Bacteria</taxon>
        <taxon>Bacillati</taxon>
        <taxon>Actinomycetota</taxon>
        <taxon>Actinomycetes</taxon>
        <taxon>Pseudonocardiales</taxon>
        <taxon>Pseudonocardiaceae</taxon>
        <taxon>Actinoalloteichus</taxon>
    </lineage>
</organism>
<dbReference type="Proteomes" id="UP000185511">
    <property type="component" value="Chromosome"/>
</dbReference>